<sequence length="291" mass="31773">MNHQSSPLCILLHVLSIMVGTKPSRTSSSNSNGDDTVRHKDATPPHIHKDSNSHGITHLLLGRNADDATNHNNNRHSSSGRFWAVFLLLLLSSRVVVVAEAFQFHVRSGHRIDVYRLGKYNHNHANVLTPPSSTTKHASTVVTTMRDRSASYWFSVGDRVRVVEDVVCSSSSVSGLGSNSNNSKFNLKGRVGTVVETWEKCDVDPTCCCAEQVDTDMAVRVAFYNNKEEENDAVVDDPVVVVVDAGTDVDKGNGQTKNLPAATTTIPSSSSSSSSSSPFYYYFAEEELMKV</sequence>
<protein>
    <submittedName>
        <fullName evidence="3">Uncharacterized protein</fullName>
    </submittedName>
</protein>
<feature type="region of interest" description="Disordered" evidence="1">
    <location>
        <begin position="22"/>
        <end position="53"/>
    </location>
</feature>
<organism evidence="3">
    <name type="scientific">Pseudo-nitzschia australis</name>
    <dbReference type="NCBI Taxonomy" id="44445"/>
    <lineage>
        <taxon>Eukaryota</taxon>
        <taxon>Sar</taxon>
        <taxon>Stramenopiles</taxon>
        <taxon>Ochrophyta</taxon>
        <taxon>Bacillariophyta</taxon>
        <taxon>Bacillariophyceae</taxon>
        <taxon>Bacillariophycidae</taxon>
        <taxon>Bacillariales</taxon>
        <taxon>Bacillariaceae</taxon>
        <taxon>Pseudo-nitzschia</taxon>
    </lineage>
</organism>
<feature type="compositionally biased region" description="Low complexity" evidence="1">
    <location>
        <begin position="268"/>
        <end position="277"/>
    </location>
</feature>
<feature type="compositionally biased region" description="Basic and acidic residues" evidence="1">
    <location>
        <begin position="35"/>
        <end position="52"/>
    </location>
</feature>
<accession>A0A7S4AJW4</accession>
<proteinExistence type="predicted"/>
<reference evidence="3" key="1">
    <citation type="submission" date="2021-01" db="EMBL/GenBank/DDBJ databases">
        <authorList>
            <person name="Corre E."/>
            <person name="Pelletier E."/>
            <person name="Niang G."/>
            <person name="Scheremetjew M."/>
            <person name="Finn R."/>
            <person name="Kale V."/>
            <person name="Holt S."/>
            <person name="Cochrane G."/>
            <person name="Meng A."/>
            <person name="Brown T."/>
            <person name="Cohen L."/>
        </authorList>
    </citation>
    <scope>NUCLEOTIDE SEQUENCE</scope>
    <source>
        <strain evidence="3">10249 10 AB</strain>
    </source>
</reference>
<feature type="signal peptide" evidence="2">
    <location>
        <begin position="1"/>
        <end position="23"/>
    </location>
</feature>
<feature type="compositionally biased region" description="Polar residues" evidence="1">
    <location>
        <begin position="23"/>
        <end position="34"/>
    </location>
</feature>
<gene>
    <name evidence="3" type="ORF">PAUS00366_LOCUS11136</name>
</gene>
<evidence type="ECO:0000256" key="2">
    <source>
        <dbReference type="SAM" id="SignalP"/>
    </source>
</evidence>
<dbReference type="EMBL" id="HBIX01015286">
    <property type="protein sequence ID" value="CAE0718382.1"/>
    <property type="molecule type" value="Transcribed_RNA"/>
</dbReference>
<feature type="chain" id="PRO_5031069387" evidence="2">
    <location>
        <begin position="24"/>
        <end position="291"/>
    </location>
</feature>
<evidence type="ECO:0000256" key="1">
    <source>
        <dbReference type="SAM" id="MobiDB-lite"/>
    </source>
</evidence>
<feature type="compositionally biased region" description="Polar residues" evidence="1">
    <location>
        <begin position="253"/>
        <end position="267"/>
    </location>
</feature>
<keyword evidence="2" id="KW-0732">Signal</keyword>
<dbReference type="AlphaFoldDB" id="A0A7S4AJW4"/>
<name>A0A7S4AJW4_9STRA</name>
<feature type="region of interest" description="Disordered" evidence="1">
    <location>
        <begin position="251"/>
        <end position="277"/>
    </location>
</feature>
<evidence type="ECO:0000313" key="3">
    <source>
        <dbReference type="EMBL" id="CAE0718382.1"/>
    </source>
</evidence>